<dbReference type="CDD" id="cd02947">
    <property type="entry name" value="TRX_family"/>
    <property type="match status" value="1"/>
</dbReference>
<feature type="disulfide bond" description="Redox-active" evidence="9">
    <location>
        <begin position="31"/>
        <end position="34"/>
    </location>
</feature>
<dbReference type="Gene3D" id="3.40.30.10">
    <property type="entry name" value="Glutaredoxin"/>
    <property type="match status" value="1"/>
</dbReference>
<evidence type="ECO:0000313" key="11">
    <source>
        <dbReference type="EMBL" id="KUH58945.1"/>
    </source>
</evidence>
<feature type="site" description="Deprotonates C-terminal active site Cys" evidence="8">
    <location>
        <position position="25"/>
    </location>
</feature>
<evidence type="ECO:0000256" key="5">
    <source>
        <dbReference type="ARBA" id="ARBA00023284"/>
    </source>
</evidence>
<dbReference type="Proteomes" id="UP000054078">
    <property type="component" value="Unassembled WGS sequence"/>
</dbReference>
<dbReference type="PRINTS" id="PR00421">
    <property type="entry name" value="THIOREDOXIN"/>
</dbReference>
<keyword evidence="12" id="KW-1185">Reference proteome</keyword>
<organism evidence="11 12">
    <name type="scientific">Tractidigestivibacter scatoligenes</name>
    <name type="common">Olsenella scatoligenes</name>
    <dbReference type="NCBI Taxonomy" id="1299998"/>
    <lineage>
        <taxon>Bacteria</taxon>
        <taxon>Bacillati</taxon>
        <taxon>Actinomycetota</taxon>
        <taxon>Coriobacteriia</taxon>
        <taxon>Coriobacteriales</taxon>
        <taxon>Atopobiaceae</taxon>
        <taxon>Tractidigestivibacter</taxon>
    </lineage>
</organism>
<dbReference type="NCBIfam" id="TIGR01068">
    <property type="entry name" value="thioredoxin"/>
    <property type="match status" value="1"/>
</dbReference>
<evidence type="ECO:0000256" key="4">
    <source>
        <dbReference type="ARBA" id="ARBA00023157"/>
    </source>
</evidence>
<dbReference type="AlphaFoldDB" id="A0A100YWF7"/>
<keyword evidence="5 9" id="KW-0676">Redox-active center</keyword>
<dbReference type="InterPro" id="IPR017937">
    <property type="entry name" value="Thioredoxin_CS"/>
</dbReference>
<reference evidence="11 12" key="1">
    <citation type="submission" date="2015-12" db="EMBL/GenBank/DDBJ databases">
        <title>Draft Genome Sequence of Olsenella scatoligenes SK9K4T; a Producer of 3-Methylindole- (skatole) and 4-Methylphenol- (p-cresol) Isolated from Pig Feces.</title>
        <authorList>
            <person name="Li X."/>
            <person name="Borg B."/>
            <person name="Canibe N."/>
        </authorList>
    </citation>
    <scope>NUCLEOTIDE SEQUENCE [LARGE SCALE GENOMIC DNA]</scope>
    <source>
        <strain evidence="11 12">SK9K4</strain>
    </source>
</reference>
<dbReference type="Pfam" id="PF00085">
    <property type="entry name" value="Thioredoxin"/>
    <property type="match status" value="1"/>
</dbReference>
<evidence type="ECO:0000256" key="6">
    <source>
        <dbReference type="NCBIfam" id="TIGR01068"/>
    </source>
</evidence>
<keyword evidence="2" id="KW-0813">Transport</keyword>
<dbReference type="PANTHER" id="PTHR45663">
    <property type="entry name" value="GEO12009P1"/>
    <property type="match status" value="1"/>
</dbReference>
<protein>
    <recommendedName>
        <fullName evidence="6 7">Thioredoxin</fullName>
    </recommendedName>
</protein>
<feature type="site" description="Contributes to redox potential value" evidence="8">
    <location>
        <position position="33"/>
    </location>
</feature>
<evidence type="ECO:0000259" key="10">
    <source>
        <dbReference type="PROSITE" id="PS51352"/>
    </source>
</evidence>
<evidence type="ECO:0000256" key="7">
    <source>
        <dbReference type="PIRNR" id="PIRNR000077"/>
    </source>
</evidence>
<dbReference type="GO" id="GO:0045454">
    <property type="term" value="P:cell redox homeostasis"/>
    <property type="evidence" value="ECO:0007669"/>
    <property type="project" value="TreeGrafter"/>
</dbReference>
<dbReference type="SUPFAM" id="SSF52833">
    <property type="entry name" value="Thioredoxin-like"/>
    <property type="match status" value="1"/>
</dbReference>
<sequence length="106" mass="11645">MATTPITTDKFDSVVSGSAKPVLVDFWASWCGPCRALGPVVEEISGELSDKLDVYKCNVDEEADLATRFRIVSIPTLILFKNGKPVHTMVGNMPKAELKKELEAYL</sequence>
<comment type="similarity">
    <text evidence="1 7">Belongs to the thioredoxin family.</text>
</comment>
<dbReference type="InterPro" id="IPR013766">
    <property type="entry name" value="Thioredoxin_domain"/>
</dbReference>
<dbReference type="RefSeq" id="WP_059052723.1">
    <property type="nucleotide sequence ID" value="NZ_JAZHSO010000027.1"/>
</dbReference>
<evidence type="ECO:0000256" key="8">
    <source>
        <dbReference type="PIRSR" id="PIRSR000077-1"/>
    </source>
</evidence>
<accession>A0A100YWF7</accession>
<dbReference type="InterPro" id="IPR036249">
    <property type="entry name" value="Thioredoxin-like_sf"/>
</dbReference>
<evidence type="ECO:0000256" key="1">
    <source>
        <dbReference type="ARBA" id="ARBA00008987"/>
    </source>
</evidence>
<evidence type="ECO:0000256" key="9">
    <source>
        <dbReference type="PIRSR" id="PIRSR000077-4"/>
    </source>
</evidence>
<evidence type="ECO:0000256" key="3">
    <source>
        <dbReference type="ARBA" id="ARBA00022982"/>
    </source>
</evidence>
<dbReference type="PANTHER" id="PTHR45663:SF11">
    <property type="entry name" value="GEO12009P1"/>
    <property type="match status" value="1"/>
</dbReference>
<feature type="domain" description="Thioredoxin" evidence="10">
    <location>
        <begin position="1"/>
        <end position="106"/>
    </location>
</feature>
<dbReference type="PROSITE" id="PS00194">
    <property type="entry name" value="THIOREDOXIN_1"/>
    <property type="match status" value="1"/>
</dbReference>
<dbReference type="PIRSF" id="PIRSF000077">
    <property type="entry name" value="Thioredoxin"/>
    <property type="match status" value="1"/>
</dbReference>
<gene>
    <name evidence="11" type="ORF">AUL39_00950</name>
</gene>
<dbReference type="OrthoDB" id="9790390at2"/>
<feature type="active site" description="Nucleophile" evidence="8">
    <location>
        <position position="31"/>
    </location>
</feature>
<proteinExistence type="inferred from homology"/>
<dbReference type="InterPro" id="IPR005746">
    <property type="entry name" value="Thioredoxin"/>
</dbReference>
<feature type="site" description="Contributes to redox potential value" evidence="8">
    <location>
        <position position="32"/>
    </location>
</feature>
<dbReference type="GO" id="GO:0005829">
    <property type="term" value="C:cytosol"/>
    <property type="evidence" value="ECO:0007669"/>
    <property type="project" value="TreeGrafter"/>
</dbReference>
<feature type="active site" description="Nucleophile" evidence="8">
    <location>
        <position position="34"/>
    </location>
</feature>
<keyword evidence="4 9" id="KW-1015">Disulfide bond</keyword>
<dbReference type="GO" id="GO:0015035">
    <property type="term" value="F:protein-disulfide reductase activity"/>
    <property type="evidence" value="ECO:0007669"/>
    <property type="project" value="UniProtKB-UniRule"/>
</dbReference>
<dbReference type="EMBL" id="LOJF01000001">
    <property type="protein sequence ID" value="KUH58945.1"/>
    <property type="molecule type" value="Genomic_DNA"/>
</dbReference>
<evidence type="ECO:0000313" key="12">
    <source>
        <dbReference type="Proteomes" id="UP000054078"/>
    </source>
</evidence>
<evidence type="ECO:0000256" key="2">
    <source>
        <dbReference type="ARBA" id="ARBA00022448"/>
    </source>
</evidence>
<name>A0A100YWF7_TRASO</name>
<dbReference type="PROSITE" id="PS51352">
    <property type="entry name" value="THIOREDOXIN_2"/>
    <property type="match status" value="1"/>
</dbReference>
<comment type="caution">
    <text evidence="11">The sequence shown here is derived from an EMBL/GenBank/DDBJ whole genome shotgun (WGS) entry which is preliminary data.</text>
</comment>
<keyword evidence="3" id="KW-0249">Electron transport</keyword>
<dbReference type="FunFam" id="3.40.30.10:FF:000001">
    <property type="entry name" value="Thioredoxin"/>
    <property type="match status" value="1"/>
</dbReference>
<dbReference type="STRING" id="1299998.AUL39_00950"/>